<keyword evidence="1" id="KW-0812">Transmembrane</keyword>
<name>A0ABW2XFN3_9ACTN</name>
<feature type="transmembrane region" description="Helical" evidence="1">
    <location>
        <begin position="28"/>
        <end position="50"/>
    </location>
</feature>
<proteinExistence type="predicted"/>
<sequence>MQNTLRWTVLAAAIAVNAVGNVVLNGTWLGILVSSLAGAVVLAVVADYVIRGRRRT</sequence>
<keyword evidence="1" id="KW-0472">Membrane</keyword>
<protein>
    <submittedName>
        <fullName evidence="2">Uncharacterized protein</fullName>
    </submittedName>
</protein>
<accession>A0ABW2XFN3</accession>
<gene>
    <name evidence="2" type="ORF">ACFQZM_07965</name>
</gene>
<dbReference type="RefSeq" id="WP_165503294.1">
    <property type="nucleotide sequence ID" value="NZ_CAACUY010000344.1"/>
</dbReference>
<reference evidence="3" key="1">
    <citation type="journal article" date="2019" name="Int. J. Syst. Evol. Microbiol.">
        <title>The Global Catalogue of Microorganisms (GCM) 10K type strain sequencing project: providing services to taxonomists for standard genome sequencing and annotation.</title>
        <authorList>
            <consortium name="The Broad Institute Genomics Platform"/>
            <consortium name="The Broad Institute Genome Sequencing Center for Infectious Disease"/>
            <person name="Wu L."/>
            <person name="Ma J."/>
        </authorList>
    </citation>
    <scope>NUCLEOTIDE SEQUENCE [LARGE SCALE GENOMIC DNA]</scope>
    <source>
        <strain evidence="3">JCM 9371</strain>
    </source>
</reference>
<evidence type="ECO:0000256" key="1">
    <source>
        <dbReference type="SAM" id="Phobius"/>
    </source>
</evidence>
<keyword evidence="3" id="KW-1185">Reference proteome</keyword>
<evidence type="ECO:0000313" key="2">
    <source>
        <dbReference type="EMBL" id="MFD0684425.1"/>
    </source>
</evidence>
<organism evidence="2 3">
    <name type="scientific">Actinomadura fibrosa</name>
    <dbReference type="NCBI Taxonomy" id="111802"/>
    <lineage>
        <taxon>Bacteria</taxon>
        <taxon>Bacillati</taxon>
        <taxon>Actinomycetota</taxon>
        <taxon>Actinomycetes</taxon>
        <taxon>Streptosporangiales</taxon>
        <taxon>Thermomonosporaceae</taxon>
        <taxon>Actinomadura</taxon>
    </lineage>
</organism>
<comment type="caution">
    <text evidence="2">The sequence shown here is derived from an EMBL/GenBank/DDBJ whole genome shotgun (WGS) entry which is preliminary data.</text>
</comment>
<dbReference type="Proteomes" id="UP001597063">
    <property type="component" value="Unassembled WGS sequence"/>
</dbReference>
<evidence type="ECO:0000313" key="3">
    <source>
        <dbReference type="Proteomes" id="UP001597063"/>
    </source>
</evidence>
<dbReference type="EMBL" id="JBHTGP010000003">
    <property type="protein sequence ID" value="MFD0684425.1"/>
    <property type="molecule type" value="Genomic_DNA"/>
</dbReference>
<keyword evidence="1" id="KW-1133">Transmembrane helix</keyword>